<dbReference type="InterPro" id="IPR043129">
    <property type="entry name" value="ATPase_NBD"/>
</dbReference>
<feature type="region of interest" description="Disordered" evidence="3">
    <location>
        <begin position="257"/>
        <end position="329"/>
    </location>
</feature>
<keyword evidence="1" id="KW-0547">Nucleotide-binding</keyword>
<dbReference type="Gene3D" id="3.90.640.10">
    <property type="entry name" value="Actin, Chain A, domain 4"/>
    <property type="match status" value="1"/>
</dbReference>
<dbReference type="Gramene" id="PUZ64501">
    <property type="protein sequence ID" value="PUZ64501"/>
    <property type="gene ID" value="GQ55_3G147900"/>
</dbReference>
<dbReference type="GO" id="GO:0005524">
    <property type="term" value="F:ATP binding"/>
    <property type="evidence" value="ECO:0007669"/>
    <property type="project" value="UniProtKB-KW"/>
</dbReference>
<dbReference type="OrthoDB" id="687450at2759"/>
<dbReference type="InterPro" id="IPR013126">
    <property type="entry name" value="Hsp_70_fam"/>
</dbReference>
<evidence type="ECO:0000256" key="2">
    <source>
        <dbReference type="ARBA" id="ARBA00022840"/>
    </source>
</evidence>
<sequence>MEDHVVKREMELVPYKLTERQGWASIQVETGSDGHVKEFSLLHLACILISELRHKAEAHLGREVANAVIAVPHYLPYIRRQDLASVARYDLGFHGVKVIDQQIAAAAAYHHHTKRGDGKAVLVFHLGGRTSSATIFKFINGTARHITARSDLFLGGKSFDRSSSTLCGFLQPDVMTSLRGLSTTWRDSSGGGIRGNIRQDKEALLRLWVACEHAKKALSDQEETLVQVDGGGISFSAALTRAKLEEMNRDLFDRAMGLEAPSGESQGHGRRGRPRRRQREDPQGPSARQGLLPWQEAKQPRGSGSRGGRRSGHRDSFTSRGGSLRGGVL</sequence>
<dbReference type="EMBL" id="CM009751">
    <property type="protein sequence ID" value="PUZ64501.1"/>
    <property type="molecule type" value="Genomic_DNA"/>
</dbReference>
<dbReference type="Proteomes" id="UP000244336">
    <property type="component" value="Chromosome 3"/>
</dbReference>
<dbReference type="PANTHER" id="PTHR19375">
    <property type="entry name" value="HEAT SHOCK PROTEIN 70KDA"/>
    <property type="match status" value="1"/>
</dbReference>
<feature type="compositionally biased region" description="Basic residues" evidence="3">
    <location>
        <begin position="268"/>
        <end position="277"/>
    </location>
</feature>
<reference evidence="4 5" key="1">
    <citation type="submission" date="2018-04" db="EMBL/GenBank/DDBJ databases">
        <title>WGS assembly of Panicum hallii var. hallii HAL2.</title>
        <authorList>
            <person name="Lovell J."/>
            <person name="Jenkins J."/>
            <person name="Lowry D."/>
            <person name="Mamidi S."/>
            <person name="Sreedasyam A."/>
            <person name="Weng X."/>
            <person name="Barry K."/>
            <person name="Bonette J."/>
            <person name="Campitelli B."/>
            <person name="Daum C."/>
            <person name="Gordon S."/>
            <person name="Gould B."/>
            <person name="Lipzen A."/>
            <person name="MacQueen A."/>
            <person name="Palacio-Mejia J."/>
            <person name="Plott C."/>
            <person name="Shakirov E."/>
            <person name="Shu S."/>
            <person name="Yoshinaga Y."/>
            <person name="Zane M."/>
            <person name="Rokhsar D."/>
            <person name="Grimwood J."/>
            <person name="Schmutz J."/>
            <person name="Juenger T."/>
        </authorList>
    </citation>
    <scope>NUCLEOTIDE SEQUENCE [LARGE SCALE GENOMIC DNA]</scope>
    <source>
        <strain evidence="5">cv. HAL2</strain>
    </source>
</reference>
<gene>
    <name evidence="4" type="ORF">GQ55_3G147900</name>
</gene>
<dbReference type="STRING" id="1504633.A0A2T7E9J9"/>
<dbReference type="SUPFAM" id="SSF53067">
    <property type="entry name" value="Actin-like ATPase domain"/>
    <property type="match status" value="2"/>
</dbReference>
<keyword evidence="2" id="KW-0067">ATP-binding</keyword>
<organism evidence="4 5">
    <name type="scientific">Panicum hallii var. hallii</name>
    <dbReference type="NCBI Taxonomy" id="1504633"/>
    <lineage>
        <taxon>Eukaryota</taxon>
        <taxon>Viridiplantae</taxon>
        <taxon>Streptophyta</taxon>
        <taxon>Embryophyta</taxon>
        <taxon>Tracheophyta</taxon>
        <taxon>Spermatophyta</taxon>
        <taxon>Magnoliopsida</taxon>
        <taxon>Liliopsida</taxon>
        <taxon>Poales</taxon>
        <taxon>Poaceae</taxon>
        <taxon>PACMAD clade</taxon>
        <taxon>Panicoideae</taxon>
        <taxon>Panicodae</taxon>
        <taxon>Paniceae</taxon>
        <taxon>Panicinae</taxon>
        <taxon>Panicum</taxon>
        <taxon>Panicum sect. Panicum</taxon>
    </lineage>
</organism>
<dbReference type="Pfam" id="PF00012">
    <property type="entry name" value="HSP70"/>
    <property type="match status" value="1"/>
</dbReference>
<proteinExistence type="predicted"/>
<protein>
    <submittedName>
        <fullName evidence="4">Uncharacterized protein</fullName>
    </submittedName>
</protein>
<name>A0A2T7E9J9_9POAL</name>
<dbReference type="GO" id="GO:0140662">
    <property type="term" value="F:ATP-dependent protein folding chaperone"/>
    <property type="evidence" value="ECO:0007669"/>
    <property type="project" value="InterPro"/>
</dbReference>
<evidence type="ECO:0000313" key="4">
    <source>
        <dbReference type="EMBL" id="PUZ64501.1"/>
    </source>
</evidence>
<dbReference type="Gene3D" id="3.30.420.40">
    <property type="match status" value="2"/>
</dbReference>
<dbReference type="FunFam" id="3.90.640.10:FF:000003">
    <property type="entry name" value="Molecular chaperone DnaK"/>
    <property type="match status" value="1"/>
</dbReference>
<evidence type="ECO:0000256" key="1">
    <source>
        <dbReference type="ARBA" id="ARBA00022741"/>
    </source>
</evidence>
<accession>A0A2T7E9J9</accession>
<keyword evidence="5" id="KW-1185">Reference proteome</keyword>
<evidence type="ECO:0000313" key="5">
    <source>
        <dbReference type="Proteomes" id="UP000244336"/>
    </source>
</evidence>
<evidence type="ECO:0000256" key="3">
    <source>
        <dbReference type="SAM" id="MobiDB-lite"/>
    </source>
</evidence>
<dbReference type="AlphaFoldDB" id="A0A2T7E9J9"/>